<protein>
    <submittedName>
        <fullName evidence="2">Uncharacterized protein</fullName>
    </submittedName>
</protein>
<accession>A0A4Y7PIW4</accession>
<dbReference type="Proteomes" id="UP000294933">
    <property type="component" value="Unassembled WGS sequence"/>
</dbReference>
<reference evidence="2 3" key="1">
    <citation type="submission" date="2018-06" db="EMBL/GenBank/DDBJ databases">
        <title>A transcriptomic atlas of mushroom development highlights an independent origin of complex multicellularity.</title>
        <authorList>
            <consortium name="DOE Joint Genome Institute"/>
            <person name="Krizsan K."/>
            <person name="Almasi E."/>
            <person name="Merenyi Z."/>
            <person name="Sahu N."/>
            <person name="Viragh M."/>
            <person name="Koszo T."/>
            <person name="Mondo S."/>
            <person name="Kiss B."/>
            <person name="Balint B."/>
            <person name="Kues U."/>
            <person name="Barry K."/>
            <person name="Hegedus J.C."/>
            <person name="Henrissat B."/>
            <person name="Johnson J."/>
            <person name="Lipzen A."/>
            <person name="Ohm R."/>
            <person name="Nagy I."/>
            <person name="Pangilinan J."/>
            <person name="Yan J."/>
            <person name="Xiong Y."/>
            <person name="Grigoriev I.V."/>
            <person name="Hibbett D.S."/>
            <person name="Nagy L.G."/>
        </authorList>
    </citation>
    <scope>NUCLEOTIDE SEQUENCE [LARGE SCALE GENOMIC DNA]</scope>
    <source>
        <strain evidence="2 3">SZMC22713</strain>
    </source>
</reference>
<sequence length="154" mass="16367">MPLWNEYSIFSPFPHYCTPQMGSAYGGVEPDSFEPMLRAGEQTYCAFEVSRFESVRDGGVKANLGVASASSSVSDHRESDGVSIKGGQAGADTVRPPAAASYQAQILVAVFLTVPTEAPAIFASKAASESWYFSWPTGIERSIVDAGMGADMEP</sequence>
<dbReference type="EMBL" id="ML170287">
    <property type="protein sequence ID" value="TDL15165.1"/>
    <property type="molecule type" value="Genomic_DNA"/>
</dbReference>
<dbReference type="AlphaFoldDB" id="A0A4Y7PIW4"/>
<proteinExistence type="predicted"/>
<evidence type="ECO:0000313" key="3">
    <source>
        <dbReference type="Proteomes" id="UP000294933"/>
    </source>
</evidence>
<organism evidence="2 3">
    <name type="scientific">Rickenella mellea</name>
    <dbReference type="NCBI Taxonomy" id="50990"/>
    <lineage>
        <taxon>Eukaryota</taxon>
        <taxon>Fungi</taxon>
        <taxon>Dikarya</taxon>
        <taxon>Basidiomycota</taxon>
        <taxon>Agaricomycotina</taxon>
        <taxon>Agaricomycetes</taxon>
        <taxon>Hymenochaetales</taxon>
        <taxon>Rickenellaceae</taxon>
        <taxon>Rickenella</taxon>
    </lineage>
</organism>
<feature type="region of interest" description="Disordered" evidence="1">
    <location>
        <begin position="71"/>
        <end position="90"/>
    </location>
</feature>
<evidence type="ECO:0000313" key="2">
    <source>
        <dbReference type="EMBL" id="TDL15165.1"/>
    </source>
</evidence>
<dbReference type="VEuPathDB" id="FungiDB:BD410DRAFT_809143"/>
<evidence type="ECO:0000256" key="1">
    <source>
        <dbReference type="SAM" id="MobiDB-lite"/>
    </source>
</evidence>
<name>A0A4Y7PIW4_9AGAM</name>
<gene>
    <name evidence="2" type="ORF">BD410DRAFT_809143</name>
</gene>
<keyword evidence="3" id="KW-1185">Reference proteome</keyword>